<accession>A0A7J7NWG3</accession>
<organism evidence="2 3">
    <name type="scientific">Kingdonia uniflora</name>
    <dbReference type="NCBI Taxonomy" id="39325"/>
    <lineage>
        <taxon>Eukaryota</taxon>
        <taxon>Viridiplantae</taxon>
        <taxon>Streptophyta</taxon>
        <taxon>Embryophyta</taxon>
        <taxon>Tracheophyta</taxon>
        <taxon>Spermatophyta</taxon>
        <taxon>Magnoliopsida</taxon>
        <taxon>Ranunculales</taxon>
        <taxon>Circaeasteraceae</taxon>
        <taxon>Kingdonia</taxon>
    </lineage>
</organism>
<evidence type="ECO:0000256" key="1">
    <source>
        <dbReference type="SAM" id="Phobius"/>
    </source>
</evidence>
<evidence type="ECO:0000313" key="3">
    <source>
        <dbReference type="Proteomes" id="UP000541444"/>
    </source>
</evidence>
<dbReference type="Proteomes" id="UP000541444">
    <property type="component" value="Unassembled WGS sequence"/>
</dbReference>
<protein>
    <submittedName>
        <fullName evidence="2">Uncharacterized protein</fullName>
    </submittedName>
</protein>
<keyword evidence="1" id="KW-0472">Membrane</keyword>
<feature type="transmembrane region" description="Helical" evidence="1">
    <location>
        <begin position="86"/>
        <end position="106"/>
    </location>
</feature>
<keyword evidence="1" id="KW-1133">Transmembrane helix</keyword>
<keyword evidence="1" id="KW-0812">Transmembrane</keyword>
<dbReference type="OrthoDB" id="848707at2759"/>
<dbReference type="EMBL" id="JACGCM010000510">
    <property type="protein sequence ID" value="KAF6171284.1"/>
    <property type="molecule type" value="Genomic_DNA"/>
</dbReference>
<gene>
    <name evidence="2" type="ORF">GIB67_036952</name>
</gene>
<proteinExistence type="predicted"/>
<evidence type="ECO:0000313" key="2">
    <source>
        <dbReference type="EMBL" id="KAF6171284.1"/>
    </source>
</evidence>
<name>A0A7J7NWG3_9MAGN</name>
<keyword evidence="3" id="KW-1185">Reference proteome</keyword>
<reference evidence="2 3" key="1">
    <citation type="journal article" date="2020" name="IScience">
        <title>Genome Sequencing of the Endangered Kingdonia uniflora (Circaeasteraceae, Ranunculales) Reveals Potential Mechanisms of Evolutionary Specialization.</title>
        <authorList>
            <person name="Sun Y."/>
            <person name="Deng T."/>
            <person name="Zhang A."/>
            <person name="Moore M.J."/>
            <person name="Landis J.B."/>
            <person name="Lin N."/>
            <person name="Zhang H."/>
            <person name="Zhang X."/>
            <person name="Huang J."/>
            <person name="Zhang X."/>
            <person name="Sun H."/>
            <person name="Wang H."/>
        </authorList>
    </citation>
    <scope>NUCLEOTIDE SEQUENCE [LARGE SCALE GENOMIC DNA]</scope>
    <source>
        <strain evidence="2">TB1705</strain>
        <tissue evidence="2">Leaf</tissue>
    </source>
</reference>
<sequence>MTGDESKLSHLEDIQGGNITFGDGSISLVVGKGKGEGLGTPKIDNILLVKGLKVNLLSFLPRVFWNHSLFYPLLVTLCSDLSSSRVWFVIVCIVGVGFCGHGYFLAGDWGVDWWYFVLENWGIVGVFEMEVSVDEASLLEHHPEFSVVFDDFLVRGWIGIMKPKLPCYPRLIRLFYASISNFRVHRADHLKAFDLDDVSSSVPPTVWSPILGQFPSKRKLEDSLLYVGKKRAPYVRRKNLSRGFCLFNMIPHRNILPQLRNKNVLVFDMLYLVNLYRQGHVLDLPNIMYEMLLTANPDHHTRALPFGSFISQLLIELGYAILEGEEVDRRDDVLNF</sequence>
<dbReference type="AlphaFoldDB" id="A0A7J7NWG3"/>
<comment type="caution">
    <text evidence="2">The sequence shown here is derived from an EMBL/GenBank/DDBJ whole genome shotgun (WGS) entry which is preliminary data.</text>
</comment>